<evidence type="ECO:0000256" key="2">
    <source>
        <dbReference type="SAM" id="Phobius"/>
    </source>
</evidence>
<dbReference type="AlphaFoldDB" id="A0A9D4JCC3"/>
<dbReference type="EMBL" id="JAIWYP010000006">
    <property type="protein sequence ID" value="KAH3806600.1"/>
    <property type="molecule type" value="Genomic_DNA"/>
</dbReference>
<evidence type="ECO:0000313" key="3">
    <source>
        <dbReference type="EMBL" id="KAH3806600.1"/>
    </source>
</evidence>
<dbReference type="Proteomes" id="UP000828390">
    <property type="component" value="Unassembled WGS sequence"/>
</dbReference>
<name>A0A9D4JCC3_DREPO</name>
<feature type="compositionally biased region" description="Polar residues" evidence="1">
    <location>
        <begin position="24"/>
        <end position="36"/>
    </location>
</feature>
<keyword evidence="2" id="KW-1133">Transmembrane helix</keyword>
<proteinExistence type="predicted"/>
<accession>A0A9D4JCC3</accession>
<reference evidence="3" key="2">
    <citation type="submission" date="2020-11" db="EMBL/GenBank/DDBJ databases">
        <authorList>
            <person name="McCartney M.A."/>
            <person name="Auch B."/>
            <person name="Kono T."/>
            <person name="Mallez S."/>
            <person name="Becker A."/>
            <person name="Gohl D.M."/>
            <person name="Silverstein K.A.T."/>
            <person name="Koren S."/>
            <person name="Bechman K.B."/>
            <person name="Herman A."/>
            <person name="Abrahante J.E."/>
            <person name="Garbe J."/>
        </authorList>
    </citation>
    <scope>NUCLEOTIDE SEQUENCE</scope>
    <source>
        <strain evidence="3">Duluth1</strain>
        <tissue evidence="3">Whole animal</tissue>
    </source>
</reference>
<gene>
    <name evidence="3" type="ORF">DPMN_134923</name>
</gene>
<organism evidence="3 4">
    <name type="scientific">Dreissena polymorpha</name>
    <name type="common">Zebra mussel</name>
    <name type="synonym">Mytilus polymorpha</name>
    <dbReference type="NCBI Taxonomy" id="45954"/>
    <lineage>
        <taxon>Eukaryota</taxon>
        <taxon>Metazoa</taxon>
        <taxon>Spiralia</taxon>
        <taxon>Lophotrochozoa</taxon>
        <taxon>Mollusca</taxon>
        <taxon>Bivalvia</taxon>
        <taxon>Autobranchia</taxon>
        <taxon>Heteroconchia</taxon>
        <taxon>Euheterodonta</taxon>
        <taxon>Imparidentia</taxon>
        <taxon>Neoheterodontei</taxon>
        <taxon>Myida</taxon>
        <taxon>Dreissenoidea</taxon>
        <taxon>Dreissenidae</taxon>
        <taxon>Dreissena</taxon>
    </lineage>
</organism>
<sequence>MASNFPLGRTQRDVFSGVLNQAQYEESGGSSRQSPIDGTAIGEETKRKEKRRCMGLKYLAFSIVVCGLLAGVIVAVVFGKKYLTDKRQKVPLGGIISTETPKGNGTGECPDVNIPHGDRIVFDCDFSQNHGVKAVWNDIDWNSTKVEYPPSHLNKPDMLCNKNDTGFVMRCSSDSVTQATCSNNGMITLKLKTRTGFEPYSTSFKMSLQEKKSITASTPIANNASGSVVVRCSVSGVCKPYKMHFYAYETDIKKTKIDGPQLNYESYFNNTNGYTIACNDEIKGDDIRKGKTRVACALTDGMDELIAQETEIQFPVCCEKKVQSAINCEAVCRNCTGGCPYCNKDIWCRNGTNTFITDKDSAFDICEIMNNLNCTR</sequence>
<evidence type="ECO:0000256" key="1">
    <source>
        <dbReference type="SAM" id="MobiDB-lite"/>
    </source>
</evidence>
<keyword evidence="2" id="KW-0472">Membrane</keyword>
<evidence type="ECO:0000313" key="4">
    <source>
        <dbReference type="Proteomes" id="UP000828390"/>
    </source>
</evidence>
<feature type="region of interest" description="Disordered" evidence="1">
    <location>
        <begin position="24"/>
        <end position="43"/>
    </location>
</feature>
<keyword evidence="4" id="KW-1185">Reference proteome</keyword>
<feature type="transmembrane region" description="Helical" evidence="2">
    <location>
        <begin position="56"/>
        <end position="78"/>
    </location>
</feature>
<reference evidence="3" key="1">
    <citation type="journal article" date="2019" name="bioRxiv">
        <title>The Genome of the Zebra Mussel, Dreissena polymorpha: A Resource for Invasive Species Research.</title>
        <authorList>
            <person name="McCartney M.A."/>
            <person name="Auch B."/>
            <person name="Kono T."/>
            <person name="Mallez S."/>
            <person name="Zhang Y."/>
            <person name="Obille A."/>
            <person name="Becker A."/>
            <person name="Abrahante J.E."/>
            <person name="Garbe J."/>
            <person name="Badalamenti J.P."/>
            <person name="Herman A."/>
            <person name="Mangelson H."/>
            <person name="Liachko I."/>
            <person name="Sullivan S."/>
            <person name="Sone E.D."/>
            <person name="Koren S."/>
            <person name="Silverstein K.A.T."/>
            <person name="Beckman K.B."/>
            <person name="Gohl D.M."/>
        </authorList>
    </citation>
    <scope>NUCLEOTIDE SEQUENCE</scope>
    <source>
        <strain evidence="3">Duluth1</strain>
        <tissue evidence="3">Whole animal</tissue>
    </source>
</reference>
<protein>
    <submittedName>
        <fullName evidence="3">Uncharacterized protein</fullName>
    </submittedName>
</protein>
<keyword evidence="2" id="KW-0812">Transmembrane</keyword>
<comment type="caution">
    <text evidence="3">The sequence shown here is derived from an EMBL/GenBank/DDBJ whole genome shotgun (WGS) entry which is preliminary data.</text>
</comment>